<feature type="domain" description="R13L1/DRL21-like LRR repeat region" evidence="6">
    <location>
        <begin position="683"/>
        <end position="808"/>
    </location>
</feature>
<evidence type="ECO:0000259" key="5">
    <source>
        <dbReference type="Pfam" id="PF23559"/>
    </source>
</evidence>
<dbReference type="Gene3D" id="3.80.10.10">
    <property type="entry name" value="Ribonuclease Inhibitor"/>
    <property type="match status" value="3"/>
</dbReference>
<dbReference type="InterPro" id="IPR027417">
    <property type="entry name" value="P-loop_NTPase"/>
</dbReference>
<dbReference type="Gene3D" id="1.10.10.10">
    <property type="entry name" value="Winged helix-like DNA-binding domain superfamily/Winged helix DNA-binding domain"/>
    <property type="match status" value="1"/>
</dbReference>
<dbReference type="Gene3D" id="3.40.50.300">
    <property type="entry name" value="P-loop containing nucleotide triphosphate hydrolases"/>
    <property type="match status" value="1"/>
</dbReference>
<dbReference type="GO" id="GO:0043531">
    <property type="term" value="F:ADP binding"/>
    <property type="evidence" value="ECO:0007669"/>
    <property type="project" value="InterPro"/>
</dbReference>
<dbReference type="InterPro" id="IPR003591">
    <property type="entry name" value="Leu-rich_rpt_typical-subtyp"/>
</dbReference>
<evidence type="ECO:0000256" key="1">
    <source>
        <dbReference type="ARBA" id="ARBA00022614"/>
    </source>
</evidence>
<dbReference type="Pfam" id="PF00931">
    <property type="entry name" value="NB-ARC"/>
    <property type="match status" value="1"/>
</dbReference>
<dbReference type="PRINTS" id="PR00364">
    <property type="entry name" value="DISEASERSIST"/>
</dbReference>
<evidence type="ECO:0000259" key="4">
    <source>
        <dbReference type="Pfam" id="PF00931"/>
    </source>
</evidence>
<dbReference type="PANTHER" id="PTHR36766">
    <property type="entry name" value="PLANT BROAD-SPECTRUM MILDEW RESISTANCE PROTEIN RPW8"/>
    <property type="match status" value="1"/>
</dbReference>
<protein>
    <recommendedName>
        <fullName evidence="9">P-loop containing nucleoside triphosphate hydrolase, leucine-rich repeat domain, L</fullName>
    </recommendedName>
</protein>
<dbReference type="SUPFAM" id="SSF52540">
    <property type="entry name" value="P-loop containing nucleoside triphosphate hydrolases"/>
    <property type="match status" value="1"/>
</dbReference>
<dbReference type="AlphaFoldDB" id="A0AAV0ZLM9"/>
<dbReference type="Pfam" id="PF25019">
    <property type="entry name" value="LRR_R13L1-DRL21"/>
    <property type="match status" value="1"/>
</dbReference>
<keyword evidence="1" id="KW-0433">Leucine-rich repeat</keyword>
<dbReference type="InterPro" id="IPR058922">
    <property type="entry name" value="WHD_DRP"/>
</dbReference>
<proteinExistence type="predicted"/>
<dbReference type="Proteomes" id="UP001157006">
    <property type="component" value="Chromosome 2"/>
</dbReference>
<keyword evidence="3" id="KW-0611">Plant defense</keyword>
<dbReference type="Gene3D" id="1.10.8.430">
    <property type="entry name" value="Helical domain of apoptotic protease-activating factors"/>
    <property type="match status" value="1"/>
</dbReference>
<dbReference type="InterPro" id="IPR056789">
    <property type="entry name" value="LRR_R13L1-DRL21"/>
</dbReference>
<evidence type="ECO:0000256" key="2">
    <source>
        <dbReference type="ARBA" id="ARBA00022737"/>
    </source>
</evidence>
<reference evidence="7 8" key="1">
    <citation type="submission" date="2023-01" db="EMBL/GenBank/DDBJ databases">
        <authorList>
            <person name="Kreplak J."/>
        </authorList>
    </citation>
    <scope>NUCLEOTIDE SEQUENCE [LARGE SCALE GENOMIC DNA]</scope>
</reference>
<evidence type="ECO:0000313" key="8">
    <source>
        <dbReference type="Proteomes" id="UP001157006"/>
    </source>
</evidence>
<feature type="domain" description="Disease resistance protein winged helix" evidence="5">
    <location>
        <begin position="424"/>
        <end position="493"/>
    </location>
</feature>
<evidence type="ECO:0008006" key="9">
    <source>
        <dbReference type="Google" id="ProtNLM"/>
    </source>
</evidence>
<evidence type="ECO:0000256" key="3">
    <source>
        <dbReference type="ARBA" id="ARBA00022821"/>
    </source>
</evidence>
<dbReference type="InterPro" id="IPR036388">
    <property type="entry name" value="WH-like_DNA-bd_sf"/>
</dbReference>
<accession>A0AAV0ZLM9</accession>
<sequence>MEGIEEKLISAFVEVLLEKLVSTEFVDYFHLDFSLLEKLKTTLVRLDMLRDAVFEADNLFDQINLIQYQNQTATKVLKNFSFLFKRYSGLINSKMQKLIEKIEGLSSGEQFVELSVSNSSTVLHDESSTSSILDDDDASFIYGRGRDIEKLKDLLLSSNDGDSKIRVISIVGMGGIGKTTLAKHLYDHPQVKGKFELKVWIDISKDFDRLSVYETILQSFTSQSINNDNFNSQILKSSETKGNHTSDVTTVYPNLLLVSLQQILSTSNFLLVLDDVWDTKSVDWIYLMDIFNAGDTGSRIIITTRDERVARSLQTFLFVHYLRPLESEDCWSLFSRYAFGACDNQQRSYLEEIGREIAKKCDGLPLAAIELGALLYGKLSPADWNYVLESNIWDSTNHEVHAALESSYCYLSTPLKRCFAYCSLFPKKTILEKKLVVQLWIAEDLVELSPDQESWETVGEEYFDVLVSRSLIQRRFIGDKEANFEMHNLIHDLTTMVSSPKCIRLDEHNPDESVRKLSYNRGLYDSFDKFDKLYGIKSLRTFLALPLQEQFPRCLLSNKVVHDLLPTMKQLHVLSLSNYKSITEVPNSIGNLLYLQYLNLSHTNIERLPSETCGLYNLQFLLLGGCKRLTELPENMGELVNLRHLDISDTALTEIPVQIAKLKNLKTLSDFIVSKHKDGLKVEELGKFPHLQGKLSISQLQNIDDPSEADRSNIKMKTQIDELALDWDCGISFPDSQTKRVVFEHLQPATSLKSLTIKGYGGISFPNWLGDFSFSNMVYLKISNCGDCLWLPPLGQLGNLKELFIEVMQSVQTIGTEFYESDISSFQPFPSLETLHFEDMQEWDEWNLDGGTATKFPCLKTLTLCKCPKLRIGKILQNFPSLSNLELRECPLLVQSMPSSNHILNQLAFPLNSLQQLTIDGFPSLMSFPTDSLPKSLKFLIINNCENLEFIPHEYLHNYTSLQELKISYSCNSMISFTLGALPVLKSLFIEGCKNLKSILTAEDTSQKSLSVLRSLKIWDCNELESFPPGGLATPNLIYFAVWKCEKLPSLPEAMHTLTNLQEMEIDNLPNLQSFVVDDLPYALRELTVGSVGGIMWNIEPTWEHLNCLSVLRINGDGTVNMLMRPLLPASLVTLCIRGLNNTSIDGTWLQHLNSLQNLEIVNAPKLKSLPKGLPSSLSVLSITCCPLLVATLRRKRGKEWRKIVHIPAIIIDDELIT</sequence>
<dbReference type="InterPro" id="IPR042197">
    <property type="entry name" value="Apaf_helical"/>
</dbReference>
<dbReference type="EMBL" id="OX451737">
    <property type="protein sequence ID" value="CAI8596822.1"/>
    <property type="molecule type" value="Genomic_DNA"/>
</dbReference>
<gene>
    <name evidence="7" type="ORF">VFH_II052880</name>
</gene>
<dbReference type="Pfam" id="PF23559">
    <property type="entry name" value="WHD_DRP"/>
    <property type="match status" value="1"/>
</dbReference>
<dbReference type="InterPro" id="IPR032675">
    <property type="entry name" value="LRR_dom_sf"/>
</dbReference>
<dbReference type="InterPro" id="IPR002182">
    <property type="entry name" value="NB-ARC"/>
</dbReference>
<feature type="domain" description="NB-ARC" evidence="4">
    <location>
        <begin position="147"/>
        <end position="340"/>
    </location>
</feature>
<organism evidence="7 8">
    <name type="scientific">Vicia faba</name>
    <name type="common">Broad bean</name>
    <name type="synonym">Faba vulgaris</name>
    <dbReference type="NCBI Taxonomy" id="3906"/>
    <lineage>
        <taxon>Eukaryota</taxon>
        <taxon>Viridiplantae</taxon>
        <taxon>Streptophyta</taxon>
        <taxon>Embryophyta</taxon>
        <taxon>Tracheophyta</taxon>
        <taxon>Spermatophyta</taxon>
        <taxon>Magnoliopsida</taxon>
        <taxon>eudicotyledons</taxon>
        <taxon>Gunneridae</taxon>
        <taxon>Pentapetalae</taxon>
        <taxon>rosids</taxon>
        <taxon>fabids</taxon>
        <taxon>Fabales</taxon>
        <taxon>Fabaceae</taxon>
        <taxon>Papilionoideae</taxon>
        <taxon>50 kb inversion clade</taxon>
        <taxon>NPAAA clade</taxon>
        <taxon>Hologalegina</taxon>
        <taxon>IRL clade</taxon>
        <taxon>Fabeae</taxon>
        <taxon>Vicia</taxon>
    </lineage>
</organism>
<dbReference type="SMART" id="SM00369">
    <property type="entry name" value="LRR_TYP"/>
    <property type="match status" value="2"/>
</dbReference>
<dbReference type="PANTHER" id="PTHR36766:SF40">
    <property type="entry name" value="DISEASE RESISTANCE PROTEIN RGA3"/>
    <property type="match status" value="1"/>
</dbReference>
<keyword evidence="8" id="KW-1185">Reference proteome</keyword>
<evidence type="ECO:0000313" key="7">
    <source>
        <dbReference type="EMBL" id="CAI8596822.1"/>
    </source>
</evidence>
<keyword evidence="2" id="KW-0677">Repeat</keyword>
<name>A0AAV0ZLM9_VICFA</name>
<dbReference type="SUPFAM" id="SSF52058">
    <property type="entry name" value="L domain-like"/>
    <property type="match status" value="2"/>
</dbReference>
<dbReference type="GO" id="GO:0006952">
    <property type="term" value="P:defense response"/>
    <property type="evidence" value="ECO:0007669"/>
    <property type="project" value="UniProtKB-KW"/>
</dbReference>
<evidence type="ECO:0000259" key="6">
    <source>
        <dbReference type="Pfam" id="PF25019"/>
    </source>
</evidence>